<dbReference type="GO" id="GO:0005634">
    <property type="term" value="C:nucleus"/>
    <property type="evidence" value="ECO:0007669"/>
    <property type="project" value="TreeGrafter"/>
</dbReference>
<gene>
    <name evidence="1" type="ORF">F3Y22_tig00005974pilonHSYRG00444</name>
</gene>
<evidence type="ECO:0000313" key="2">
    <source>
        <dbReference type="Proteomes" id="UP000436088"/>
    </source>
</evidence>
<dbReference type="AlphaFoldDB" id="A0A6A3CHD7"/>
<sequence>MIPTRSNFANAPLRVLVALSVHKSVNLECSYSGVTKQQLPKVEALIAMERCGPDSSIAELTDFICAAQMAKVADALLPVEDRKPLYQITQRTLPEDAIRPPYFYYENVALAPVRVWIEMSLSAKLIERIRKTLEAYDDEPPSSVQKYVLDEFPKHHTRGGGSARDMFPGGINVMSVFSGISDAKVAFYCLGIPLKTDAQELNYDQLEQLMSIFGEFDFVVGAIQCNNLSEEINIIRMDLKIFGFGEFSCNNCYDFLFCFSKIYASISHTSRTMERFG</sequence>
<accession>A0A6A3CHD7</accession>
<evidence type="ECO:0000313" key="1">
    <source>
        <dbReference type="EMBL" id="KAE8726892.1"/>
    </source>
</evidence>
<dbReference type="GO" id="GO:0003886">
    <property type="term" value="F:DNA (cytosine-5-)-methyltransferase activity"/>
    <property type="evidence" value="ECO:0007669"/>
    <property type="project" value="TreeGrafter"/>
</dbReference>
<comment type="caution">
    <text evidence="1">The sequence shown here is derived from an EMBL/GenBank/DDBJ whole genome shotgun (WGS) entry which is preliminary data.</text>
</comment>
<dbReference type="PANTHER" id="PTHR23068">
    <property type="entry name" value="DNA CYTOSINE-5- -METHYLTRANSFERASE 3-RELATED"/>
    <property type="match status" value="1"/>
</dbReference>
<keyword evidence="2" id="KW-1185">Reference proteome</keyword>
<organism evidence="1 2">
    <name type="scientific">Hibiscus syriacus</name>
    <name type="common">Rose of Sharon</name>
    <dbReference type="NCBI Taxonomy" id="106335"/>
    <lineage>
        <taxon>Eukaryota</taxon>
        <taxon>Viridiplantae</taxon>
        <taxon>Streptophyta</taxon>
        <taxon>Embryophyta</taxon>
        <taxon>Tracheophyta</taxon>
        <taxon>Spermatophyta</taxon>
        <taxon>Magnoliopsida</taxon>
        <taxon>eudicotyledons</taxon>
        <taxon>Gunneridae</taxon>
        <taxon>Pentapetalae</taxon>
        <taxon>rosids</taxon>
        <taxon>malvids</taxon>
        <taxon>Malvales</taxon>
        <taxon>Malvaceae</taxon>
        <taxon>Malvoideae</taxon>
        <taxon>Hibiscus</taxon>
    </lineage>
</organism>
<reference evidence="1" key="1">
    <citation type="submission" date="2019-09" db="EMBL/GenBank/DDBJ databases">
        <title>Draft genome information of white flower Hibiscus syriacus.</title>
        <authorList>
            <person name="Kim Y.-M."/>
        </authorList>
    </citation>
    <scope>NUCLEOTIDE SEQUENCE [LARGE SCALE GENOMIC DNA]</scope>
    <source>
        <strain evidence="1">YM2019G1</strain>
    </source>
</reference>
<name>A0A6A3CHD7_HIBSY</name>
<dbReference type="InterPro" id="IPR050390">
    <property type="entry name" value="C5-Methyltransferase"/>
</dbReference>
<protein>
    <submittedName>
        <fullName evidence="1">Uncharacterized protein</fullName>
    </submittedName>
</protein>
<proteinExistence type="predicted"/>
<dbReference type="Proteomes" id="UP000436088">
    <property type="component" value="Unassembled WGS sequence"/>
</dbReference>
<dbReference type="EMBL" id="VEPZ02000325">
    <property type="protein sequence ID" value="KAE8726892.1"/>
    <property type="molecule type" value="Genomic_DNA"/>
</dbReference>
<dbReference type="PANTHER" id="PTHR23068:SF25">
    <property type="entry name" value="DNA (CYTOSINE-5)-METHYLTRANSFERASE DRM2"/>
    <property type="match status" value="1"/>
</dbReference>